<evidence type="ECO:0000313" key="5">
    <source>
        <dbReference type="Proteomes" id="UP001152797"/>
    </source>
</evidence>
<comment type="caution">
    <text evidence="2">The sequence shown here is derived from an EMBL/GenBank/DDBJ whole genome shotgun (WGS) entry which is preliminary data.</text>
</comment>
<keyword evidence="1" id="KW-0175">Coiled coil</keyword>
<dbReference type="AlphaFoldDB" id="A0A9P1BG24"/>
<keyword evidence="5" id="KW-1185">Reference proteome</keyword>
<protein>
    <submittedName>
        <fullName evidence="4">Transposase</fullName>
    </submittedName>
</protein>
<sequence>MRAGLFFSSEYFTSIEGSTMSTRIFEYACFEPINNMDRINDLLYESNQLRNKLVEIEHSRREQLDKRIMEEFPEIRSIQSEIDKTTSKIEDLQELLKTQRKKLRKRIQSTKASEEIKRLKKIRSDLYSVLKEAKKSADLKSIYDEVGKTATDQVKAAYQGKWWGMYLPVLEGMKKCRQGAPPKFRGYLGEGKIGNQIQGGMSVEELVAGNNTQLQMVIDDPFAKKVKATLLFRIGSDQRKPVWTALRVHFHRPLPADCRIKQSYLIRRKVGTKSKWFIQFVVTNAGSKPCATDGTVGIDVGWRMTDRGLRVAFAVGSDGFEDELILDHSVLQRFQLIEHLQELIDRQFNLAKDRVKWLRQHAPEWLKEATKHYHTWRAPRKLAKVIHQWRQNRFEGDEFIFMLLEGWRKQDKHLFEWMSNERESLIKHRNEIYRRWVKKLSRRYAIVGVEDFDLRDVAKRPDTEDDGEAQQARFQRHIAAISELRKFLGVDLLPDGLGRFEEPSSGGFVTRVGEEPSSGGFVTRDCALIAPEHSKPDRKSLAREASLPVTELGKGRMGNLAVKSLAREASLPVTSATDRYRPCVWTKSLAREASLPVTQASLPVTSNAQKFALARDREAIDELCKHRLNILAYPMGFGAPGVMMRSIMRKLEEHPELRCLLVVPRAFHKVAFDRPNVPAGWEAQYSLLGSDRCQRVSEFLTRSVGDDFYRRIMVCGSWTLKLVHEQLSEGHEFSDLLLWLYLPVGNNCLGAIETCDSLDSHVSITTPGPFPLLMRTILLKQFHVVPAIMEPAV</sequence>
<dbReference type="EMBL" id="CAMXCT030000001">
    <property type="protein sequence ID" value="CAL4759170.1"/>
    <property type="molecule type" value="Genomic_DNA"/>
</dbReference>
<name>A0A9P1BG24_9DINO</name>
<reference evidence="3" key="2">
    <citation type="submission" date="2024-04" db="EMBL/GenBank/DDBJ databases">
        <authorList>
            <person name="Chen Y."/>
            <person name="Shah S."/>
            <person name="Dougan E. K."/>
            <person name="Thang M."/>
            <person name="Chan C."/>
        </authorList>
    </citation>
    <scope>NUCLEOTIDE SEQUENCE [LARGE SCALE GENOMIC DNA]</scope>
</reference>
<dbReference type="Proteomes" id="UP001152797">
    <property type="component" value="Unassembled WGS sequence"/>
</dbReference>
<gene>
    <name evidence="2" type="ORF">C1SCF055_LOCUS448</name>
</gene>
<evidence type="ECO:0000313" key="2">
    <source>
        <dbReference type="EMBL" id="CAI3971858.1"/>
    </source>
</evidence>
<evidence type="ECO:0000256" key="1">
    <source>
        <dbReference type="SAM" id="Coils"/>
    </source>
</evidence>
<feature type="coiled-coil region" evidence="1">
    <location>
        <begin position="75"/>
        <end position="102"/>
    </location>
</feature>
<proteinExistence type="predicted"/>
<reference evidence="2" key="1">
    <citation type="submission" date="2022-10" db="EMBL/GenBank/DDBJ databases">
        <authorList>
            <person name="Chen Y."/>
            <person name="Dougan E. K."/>
            <person name="Chan C."/>
            <person name="Rhodes N."/>
            <person name="Thang M."/>
        </authorList>
    </citation>
    <scope>NUCLEOTIDE SEQUENCE</scope>
</reference>
<dbReference type="EMBL" id="CAMXCT020000001">
    <property type="protein sequence ID" value="CAL1125233.1"/>
    <property type="molecule type" value="Genomic_DNA"/>
</dbReference>
<evidence type="ECO:0000313" key="3">
    <source>
        <dbReference type="EMBL" id="CAL1125233.1"/>
    </source>
</evidence>
<evidence type="ECO:0000313" key="4">
    <source>
        <dbReference type="EMBL" id="CAL4759170.1"/>
    </source>
</evidence>
<dbReference type="EMBL" id="CAMXCT010000001">
    <property type="protein sequence ID" value="CAI3971858.1"/>
    <property type="molecule type" value="Genomic_DNA"/>
</dbReference>
<accession>A0A9P1BG24</accession>
<organism evidence="2">
    <name type="scientific">Cladocopium goreaui</name>
    <dbReference type="NCBI Taxonomy" id="2562237"/>
    <lineage>
        <taxon>Eukaryota</taxon>
        <taxon>Sar</taxon>
        <taxon>Alveolata</taxon>
        <taxon>Dinophyceae</taxon>
        <taxon>Suessiales</taxon>
        <taxon>Symbiodiniaceae</taxon>
        <taxon>Cladocopium</taxon>
    </lineage>
</organism>